<evidence type="ECO:0000313" key="4">
    <source>
        <dbReference type="EMBL" id="EAU44345.1"/>
    </source>
</evidence>
<comment type="caution">
    <text evidence="4">The sequence shown here is derived from an EMBL/GenBank/DDBJ whole genome shotgun (WGS) entry which is preliminary data.</text>
</comment>
<dbReference type="RefSeq" id="WP_007792198.1">
    <property type="nucleotide sequence ID" value="NZ_DS022276.1"/>
</dbReference>
<dbReference type="PROSITE" id="PS51186">
    <property type="entry name" value="GNAT"/>
    <property type="match status" value="1"/>
</dbReference>
<gene>
    <name evidence="4" type="ORF">R2601_08356</name>
</gene>
<dbReference type="eggNOG" id="COG0456">
    <property type="taxonomic scope" value="Bacteria"/>
</dbReference>
<dbReference type="InterPro" id="IPR000182">
    <property type="entry name" value="GNAT_dom"/>
</dbReference>
<name>Q0FJL3_SALBH</name>
<dbReference type="Gene3D" id="3.40.630.30">
    <property type="match status" value="1"/>
</dbReference>
<dbReference type="Pfam" id="PF00583">
    <property type="entry name" value="Acetyltransf_1"/>
    <property type="match status" value="1"/>
</dbReference>
<protein>
    <submittedName>
        <fullName evidence="4">Probable acetyltransferase protein</fullName>
    </submittedName>
</protein>
<accession>Q0FJL3</accession>
<dbReference type="STRING" id="314265.R2601_08356"/>
<sequence length="175" mass="19003">MTLTIRSLSAQEAAHCLPDLAKLLQACVVDGASVGFVMPFEVLEAARFWRRNVLPSIADGSRVLWGAFEDARLVGTVQLVLDMMPNQAHRAEVSKMLVAPAFRRRGIARALMQALLARAEAEARSLITLDTRSGDPSQALYASCGFEIAGEIPGFALAPEGGPRRDPTTYMYRQG</sequence>
<keyword evidence="1 4" id="KW-0808">Transferase</keyword>
<dbReference type="AlphaFoldDB" id="Q0FJL3"/>
<dbReference type="GO" id="GO:0016747">
    <property type="term" value="F:acyltransferase activity, transferring groups other than amino-acyl groups"/>
    <property type="evidence" value="ECO:0007669"/>
    <property type="project" value="InterPro"/>
</dbReference>
<evidence type="ECO:0000259" key="3">
    <source>
        <dbReference type="PROSITE" id="PS51186"/>
    </source>
</evidence>
<dbReference type="OrthoDB" id="3389160at2"/>
<dbReference type="InterPro" id="IPR050832">
    <property type="entry name" value="Bact_Acetyltransf"/>
</dbReference>
<dbReference type="HOGENOM" id="CLU_077728_1_1_5"/>
<evidence type="ECO:0000256" key="2">
    <source>
        <dbReference type="ARBA" id="ARBA00023315"/>
    </source>
</evidence>
<dbReference type="EMBL" id="AATQ01000048">
    <property type="protein sequence ID" value="EAU44345.1"/>
    <property type="molecule type" value="Genomic_DNA"/>
</dbReference>
<proteinExistence type="predicted"/>
<reference evidence="4 5" key="1">
    <citation type="journal article" date="2010" name="J. Bacteriol.">
        <title>Genome sequences of Pelagibaca bermudensis HTCC2601T and Maritimibacter alkaliphilus HTCC2654T, the type strains of two marine Roseobacter genera.</title>
        <authorList>
            <person name="Thrash J.C."/>
            <person name="Cho J.C."/>
            <person name="Ferriera S."/>
            <person name="Johnson J."/>
            <person name="Vergin K.L."/>
            <person name="Giovannoni S.J."/>
        </authorList>
    </citation>
    <scope>NUCLEOTIDE SEQUENCE [LARGE SCALE GENOMIC DNA]</scope>
    <source>
        <strain evidence="5">DSM 26914 / JCM 13377 / KCTC 12554 / HTCC2601</strain>
    </source>
</reference>
<organism evidence="4 5">
    <name type="scientific">Salipiger bermudensis (strain DSM 26914 / JCM 13377 / KCTC 12554 / HTCC2601)</name>
    <name type="common">Pelagibaca bermudensis</name>
    <dbReference type="NCBI Taxonomy" id="314265"/>
    <lineage>
        <taxon>Bacteria</taxon>
        <taxon>Pseudomonadati</taxon>
        <taxon>Pseudomonadota</taxon>
        <taxon>Alphaproteobacteria</taxon>
        <taxon>Rhodobacterales</taxon>
        <taxon>Roseobacteraceae</taxon>
        <taxon>Salipiger</taxon>
    </lineage>
</organism>
<dbReference type="InterPro" id="IPR016181">
    <property type="entry name" value="Acyl_CoA_acyltransferase"/>
</dbReference>
<keyword evidence="2" id="KW-0012">Acyltransferase</keyword>
<keyword evidence="5" id="KW-1185">Reference proteome</keyword>
<dbReference type="PANTHER" id="PTHR43877">
    <property type="entry name" value="AMINOALKYLPHOSPHONATE N-ACETYLTRANSFERASE-RELATED-RELATED"/>
    <property type="match status" value="1"/>
</dbReference>
<dbReference type="Proteomes" id="UP000006230">
    <property type="component" value="Unassembled WGS sequence"/>
</dbReference>
<dbReference type="SUPFAM" id="SSF55729">
    <property type="entry name" value="Acyl-CoA N-acyltransferases (Nat)"/>
    <property type="match status" value="1"/>
</dbReference>
<feature type="domain" description="N-acetyltransferase" evidence="3">
    <location>
        <begin position="3"/>
        <end position="175"/>
    </location>
</feature>
<dbReference type="CDD" id="cd04301">
    <property type="entry name" value="NAT_SF"/>
    <property type="match status" value="1"/>
</dbReference>
<evidence type="ECO:0000256" key="1">
    <source>
        <dbReference type="ARBA" id="ARBA00022679"/>
    </source>
</evidence>
<evidence type="ECO:0000313" key="5">
    <source>
        <dbReference type="Proteomes" id="UP000006230"/>
    </source>
</evidence>